<dbReference type="Gene3D" id="1.20.58.760">
    <property type="entry name" value="Peptidase M41"/>
    <property type="match status" value="1"/>
</dbReference>
<feature type="region of interest" description="Disordered" evidence="2">
    <location>
        <begin position="122"/>
        <end position="148"/>
    </location>
</feature>
<dbReference type="RefSeq" id="WP_263336948.1">
    <property type="nucleotide sequence ID" value="NZ_JAOVQO010000011.1"/>
</dbReference>
<dbReference type="EMBL" id="JAOVQO010000011">
    <property type="protein sequence ID" value="MCU9848966.1"/>
    <property type="molecule type" value="Genomic_DNA"/>
</dbReference>
<feature type="coiled-coil region" evidence="1">
    <location>
        <begin position="91"/>
        <end position="118"/>
    </location>
</feature>
<dbReference type="Proteomes" id="UP001209535">
    <property type="component" value="Unassembled WGS sequence"/>
</dbReference>
<keyword evidence="1" id="KW-0175">Coiled coil</keyword>
<evidence type="ECO:0000259" key="3">
    <source>
        <dbReference type="Pfam" id="PF01434"/>
    </source>
</evidence>
<reference evidence="4 5" key="1">
    <citation type="submission" date="2022-10" db="EMBL/GenBank/DDBJ databases">
        <title>Defluviimonas sp. nov., isolated from ocean surface sediments.</title>
        <authorList>
            <person name="He W."/>
            <person name="Wang L."/>
            <person name="Zhang D.-F."/>
        </authorList>
    </citation>
    <scope>NUCLEOTIDE SEQUENCE [LARGE SCALE GENOMIC DNA]</scope>
    <source>
        <strain evidence="4 5">WL0024</strain>
    </source>
</reference>
<dbReference type="InterPro" id="IPR037219">
    <property type="entry name" value="Peptidase_M41-like"/>
</dbReference>
<protein>
    <recommendedName>
        <fullName evidence="3">Peptidase M41 domain-containing protein</fullName>
    </recommendedName>
</protein>
<comment type="caution">
    <text evidence="4">The sequence shown here is derived from an EMBL/GenBank/DDBJ whole genome shotgun (WGS) entry which is preliminary data.</text>
</comment>
<evidence type="ECO:0000256" key="2">
    <source>
        <dbReference type="SAM" id="MobiDB-lite"/>
    </source>
</evidence>
<evidence type="ECO:0000256" key="1">
    <source>
        <dbReference type="SAM" id="Coils"/>
    </source>
</evidence>
<sequence>MGPIKILRKRGHSETRLEDLEAELAYTLGGRAAERLVLSSLSAGAGGTADSDLAIATRLAVHIDSRYGLGAWGPIYLDAPDGALLHDPATRQRVRNRIEKAERQATAILRENSDLLERMAGGTRRRAAPERQFHRRLAPASPGCQCRP</sequence>
<evidence type="ECO:0000313" key="5">
    <source>
        <dbReference type="Proteomes" id="UP001209535"/>
    </source>
</evidence>
<keyword evidence="5" id="KW-1185">Reference proteome</keyword>
<organism evidence="4 5">
    <name type="scientific">Albidovulum salinarum</name>
    <dbReference type="NCBI Taxonomy" id="2984153"/>
    <lineage>
        <taxon>Bacteria</taxon>
        <taxon>Pseudomonadati</taxon>
        <taxon>Pseudomonadota</taxon>
        <taxon>Alphaproteobacteria</taxon>
        <taxon>Rhodobacterales</taxon>
        <taxon>Paracoccaceae</taxon>
        <taxon>Albidovulum</taxon>
    </lineage>
</organism>
<gene>
    <name evidence="4" type="ORF">OEZ60_13225</name>
</gene>
<dbReference type="Pfam" id="PF01434">
    <property type="entry name" value="Peptidase_M41"/>
    <property type="match status" value="1"/>
</dbReference>
<accession>A0ABT2X4V9</accession>
<proteinExistence type="predicted"/>
<dbReference type="SUPFAM" id="SSF140990">
    <property type="entry name" value="FtsH protease domain-like"/>
    <property type="match status" value="1"/>
</dbReference>
<evidence type="ECO:0000313" key="4">
    <source>
        <dbReference type="EMBL" id="MCU9848966.1"/>
    </source>
</evidence>
<feature type="domain" description="Peptidase M41" evidence="3">
    <location>
        <begin position="15"/>
        <end position="120"/>
    </location>
</feature>
<dbReference type="InterPro" id="IPR000642">
    <property type="entry name" value="Peptidase_M41"/>
</dbReference>
<name>A0ABT2X4V9_9RHOB</name>